<dbReference type="Proteomes" id="UP001652442">
    <property type="component" value="Unassembled WGS sequence"/>
</dbReference>
<dbReference type="PROSITE" id="PS01117">
    <property type="entry name" value="HTH_MARR_1"/>
    <property type="match status" value="1"/>
</dbReference>
<evidence type="ECO:0000256" key="3">
    <source>
        <dbReference type="ARBA" id="ARBA00023163"/>
    </source>
</evidence>
<accession>A0ABT2TGX7</accession>
<dbReference type="Pfam" id="PF12802">
    <property type="entry name" value="MarR_2"/>
    <property type="match status" value="1"/>
</dbReference>
<dbReference type="RefSeq" id="WP_158424233.1">
    <property type="nucleotide sequence ID" value="NZ_JAOQJQ010000001.1"/>
</dbReference>
<reference evidence="5 6" key="1">
    <citation type="journal article" date="2021" name="ISME Commun">
        <title>Automated analysis of genomic sequences facilitates high-throughput and comprehensive description of bacteria.</title>
        <authorList>
            <person name="Hitch T.C.A."/>
        </authorList>
    </citation>
    <scope>NUCLEOTIDE SEQUENCE [LARGE SCALE GENOMIC DNA]</scope>
    <source>
        <strain evidence="5 6">Sanger_109</strain>
    </source>
</reference>
<dbReference type="PRINTS" id="PR00598">
    <property type="entry name" value="HTHMARR"/>
</dbReference>
<gene>
    <name evidence="5" type="ORF">OCV88_03650</name>
</gene>
<keyword evidence="2" id="KW-0238">DNA-binding</keyword>
<dbReference type="Gene3D" id="1.10.10.10">
    <property type="entry name" value="Winged helix-like DNA-binding domain superfamily/Winged helix DNA-binding domain"/>
    <property type="match status" value="1"/>
</dbReference>
<dbReference type="PANTHER" id="PTHR42756">
    <property type="entry name" value="TRANSCRIPTIONAL REGULATOR, MARR"/>
    <property type="match status" value="1"/>
</dbReference>
<dbReference type="SMART" id="SM00347">
    <property type="entry name" value="HTH_MARR"/>
    <property type="match status" value="1"/>
</dbReference>
<evidence type="ECO:0000313" key="6">
    <source>
        <dbReference type="Proteomes" id="UP001652442"/>
    </source>
</evidence>
<dbReference type="InterPro" id="IPR023187">
    <property type="entry name" value="Tscrpt_reg_MarR-type_CS"/>
</dbReference>
<feature type="domain" description="HTH marR-type" evidence="4">
    <location>
        <begin position="5"/>
        <end position="137"/>
    </location>
</feature>
<sequence>MSEIKISFLQYMSIIWRNFGKYLDLCLKKYQIGSGQHFFLTSIYEKAGITMYDLARLGKFDKGTVTKSVQKLLELGYVNAVTDEKDKRVKHLYITEAAEPVIKEIYTIKSRWKQNLLSDFTEEEICQFTNQMERMAKMSCLTLKETAEEKERGEMICQKQ</sequence>
<organism evidence="5 6">
    <name type="scientific">Brotonthovivens ammoniilytica</name>
    <dbReference type="NCBI Taxonomy" id="2981725"/>
    <lineage>
        <taxon>Bacteria</taxon>
        <taxon>Bacillati</taxon>
        <taxon>Bacillota</taxon>
        <taxon>Clostridia</taxon>
        <taxon>Lachnospirales</taxon>
        <taxon>Lachnospiraceae</taxon>
        <taxon>Brotonthovivens</taxon>
    </lineage>
</organism>
<evidence type="ECO:0000256" key="1">
    <source>
        <dbReference type="ARBA" id="ARBA00023015"/>
    </source>
</evidence>
<dbReference type="EMBL" id="JAOQJQ010000001">
    <property type="protein sequence ID" value="MCU6761435.1"/>
    <property type="molecule type" value="Genomic_DNA"/>
</dbReference>
<dbReference type="PROSITE" id="PS50995">
    <property type="entry name" value="HTH_MARR_2"/>
    <property type="match status" value="1"/>
</dbReference>
<evidence type="ECO:0000256" key="2">
    <source>
        <dbReference type="ARBA" id="ARBA00023125"/>
    </source>
</evidence>
<proteinExistence type="predicted"/>
<comment type="caution">
    <text evidence="5">The sequence shown here is derived from an EMBL/GenBank/DDBJ whole genome shotgun (WGS) entry which is preliminary data.</text>
</comment>
<keyword evidence="6" id="KW-1185">Reference proteome</keyword>
<dbReference type="InterPro" id="IPR036388">
    <property type="entry name" value="WH-like_DNA-bd_sf"/>
</dbReference>
<protein>
    <submittedName>
        <fullName evidence="5">MarR family transcriptional regulator</fullName>
    </submittedName>
</protein>
<dbReference type="InterPro" id="IPR036390">
    <property type="entry name" value="WH_DNA-bd_sf"/>
</dbReference>
<keyword evidence="3" id="KW-0804">Transcription</keyword>
<dbReference type="SUPFAM" id="SSF46785">
    <property type="entry name" value="Winged helix' DNA-binding domain"/>
    <property type="match status" value="1"/>
</dbReference>
<evidence type="ECO:0000313" key="5">
    <source>
        <dbReference type="EMBL" id="MCU6761435.1"/>
    </source>
</evidence>
<name>A0ABT2TGX7_9FIRM</name>
<evidence type="ECO:0000259" key="4">
    <source>
        <dbReference type="PROSITE" id="PS50995"/>
    </source>
</evidence>
<dbReference type="PANTHER" id="PTHR42756:SF1">
    <property type="entry name" value="TRANSCRIPTIONAL REPRESSOR OF EMRAB OPERON"/>
    <property type="match status" value="1"/>
</dbReference>
<keyword evidence="1" id="KW-0805">Transcription regulation</keyword>
<dbReference type="InterPro" id="IPR000835">
    <property type="entry name" value="HTH_MarR-typ"/>
</dbReference>